<keyword evidence="3" id="KW-1185">Reference proteome</keyword>
<dbReference type="PANTHER" id="PTHR42839:SF2">
    <property type="entry name" value="ISOCHORISMATE SYNTHASE ENTC"/>
    <property type="match status" value="1"/>
</dbReference>
<dbReference type="AlphaFoldDB" id="A0A6B3LBF3"/>
<dbReference type="Pfam" id="PF00425">
    <property type="entry name" value="Chorismate_bind"/>
    <property type="match status" value="1"/>
</dbReference>
<gene>
    <name evidence="2" type="ORF">G3M56_011530</name>
</gene>
<feature type="domain" description="Chorismate-utilising enzyme C-terminal" evidence="1">
    <location>
        <begin position="102"/>
        <end position="345"/>
    </location>
</feature>
<dbReference type="InterPro" id="IPR015890">
    <property type="entry name" value="Chorismate_C"/>
</dbReference>
<organism evidence="2 3">
    <name type="scientific">Sulfuriroseicoccus oceanibius</name>
    <dbReference type="NCBI Taxonomy" id="2707525"/>
    <lineage>
        <taxon>Bacteria</taxon>
        <taxon>Pseudomonadati</taxon>
        <taxon>Verrucomicrobiota</taxon>
        <taxon>Verrucomicrobiia</taxon>
        <taxon>Verrucomicrobiales</taxon>
        <taxon>Verrucomicrobiaceae</taxon>
        <taxon>Sulfuriroseicoccus</taxon>
    </lineage>
</organism>
<sequence length="355" mass="39051">MMSDTPQPSTDSGNEVVRGSADDFAFLRVPGLGFCVGRGPFRELADEPGDGVDAFYAGDFQMTDPRPWKVPASFWVADDLTALAKHIGETLPEISWDSPGFRQWEGVFSKVSRDLSAGRYEKIVPAVVESGRVVSGDLDALVHRLPELPEEYWTYGYRVGSRGLVGATPERLFSLTGDELITMALAGTAPVERRAPFVNDPKQIREHEIVVRYLIDALDPLGEVVREKREVMSLGSIVHFRSALKVKLSESPGVDALVRRLHPTPALGVLPRNAENLELLGEMRDRLGVPKRFGAPFGVRVGGSFHGVVGIRHICWRGTHALLPAGCGVIAESECENEWKELAIKRESVKRLFGI</sequence>
<evidence type="ECO:0000259" key="1">
    <source>
        <dbReference type="Pfam" id="PF00425"/>
    </source>
</evidence>
<dbReference type="KEGG" id="soa:G3M56_011530"/>
<name>A0A6B3LBF3_9BACT</name>
<proteinExistence type="predicted"/>
<dbReference type="EMBL" id="CP066776">
    <property type="protein sequence ID" value="QQL44505.1"/>
    <property type="molecule type" value="Genomic_DNA"/>
</dbReference>
<evidence type="ECO:0000313" key="3">
    <source>
        <dbReference type="Proteomes" id="UP000475117"/>
    </source>
</evidence>
<reference evidence="2 3" key="1">
    <citation type="submission" date="2020-12" db="EMBL/GenBank/DDBJ databases">
        <title>Sulforoseuscoccus oceanibium gen. nov., sp. nov., a representative of the phylum Verrucomicrobia with special cytoplasmic membrane, and proposal of Sulforoseuscoccusaceae fam. nov.</title>
        <authorList>
            <person name="Xi F."/>
        </authorList>
    </citation>
    <scope>NUCLEOTIDE SEQUENCE [LARGE SCALE GENOMIC DNA]</scope>
    <source>
        <strain evidence="2 3">T37</strain>
    </source>
</reference>
<dbReference type="InterPro" id="IPR005801">
    <property type="entry name" value="ADC_synthase"/>
</dbReference>
<dbReference type="Proteomes" id="UP000475117">
    <property type="component" value="Chromosome"/>
</dbReference>
<protein>
    <submittedName>
        <fullName evidence="2">Chorismate-binding protein</fullName>
    </submittedName>
</protein>
<dbReference type="RefSeq" id="WP_235203418.1">
    <property type="nucleotide sequence ID" value="NZ_CP066776.1"/>
</dbReference>
<dbReference type="PANTHER" id="PTHR42839">
    <property type="entry name" value="ISOCHORISMATE SYNTHASE ENTC"/>
    <property type="match status" value="1"/>
</dbReference>
<accession>A0A6B3LBF3</accession>
<dbReference type="Gene3D" id="3.60.120.10">
    <property type="entry name" value="Anthranilate synthase"/>
    <property type="match status" value="1"/>
</dbReference>
<dbReference type="SUPFAM" id="SSF56322">
    <property type="entry name" value="ADC synthase"/>
    <property type="match status" value="1"/>
</dbReference>
<evidence type="ECO:0000313" key="2">
    <source>
        <dbReference type="EMBL" id="QQL44505.1"/>
    </source>
</evidence>